<name>A0A9P0QMB6_9ASCO</name>
<keyword evidence="3" id="KW-1185">Reference proteome</keyword>
<dbReference type="OrthoDB" id="4025946at2759"/>
<keyword evidence="1" id="KW-0732">Signal</keyword>
<dbReference type="Proteomes" id="UP000837801">
    <property type="component" value="Unassembled WGS sequence"/>
</dbReference>
<protein>
    <submittedName>
        <fullName evidence="2">Opaque-phase-specific protein OP4</fullName>
    </submittedName>
</protein>
<proteinExistence type="predicted"/>
<organism evidence="2 3">
    <name type="scientific">[Candida] railenensis</name>
    <dbReference type="NCBI Taxonomy" id="45579"/>
    <lineage>
        <taxon>Eukaryota</taxon>
        <taxon>Fungi</taxon>
        <taxon>Dikarya</taxon>
        <taxon>Ascomycota</taxon>
        <taxon>Saccharomycotina</taxon>
        <taxon>Pichiomycetes</taxon>
        <taxon>Debaryomycetaceae</taxon>
        <taxon>Kurtzmaniella</taxon>
    </lineage>
</organism>
<comment type="caution">
    <text evidence="2">The sequence shown here is derived from an EMBL/GenBank/DDBJ whole genome shotgun (WGS) entry which is preliminary data.</text>
</comment>
<reference evidence="2" key="1">
    <citation type="submission" date="2022-03" db="EMBL/GenBank/DDBJ databases">
        <authorList>
            <person name="Legras J.-L."/>
            <person name="Devillers H."/>
            <person name="Grondin C."/>
        </authorList>
    </citation>
    <scope>NUCLEOTIDE SEQUENCE</scope>
    <source>
        <strain evidence="2">CLIB 1423</strain>
    </source>
</reference>
<feature type="signal peptide" evidence="1">
    <location>
        <begin position="1"/>
        <end position="20"/>
    </location>
</feature>
<sequence>MKFSQATLLAILATSAFVSAAPTETVNFESTDIIVTRQDANEILDIIAEIKSIHAKRDFAEGEEYHELSRRADSLIGNLITAFANSGILGTIWNTLTTDETLKSEISGLIKSAVQAAIVQGPALIKAVWNSGLIGNIFNEFLNDTDLQSALLAVGKSLFSSAANLLLNYGGSSTTTAAAAAKRDALPTQAVVKRESYEADVMLSERDILDKRDLSSLITTIVTEISNSGIITTLINKVLANPEQSISLLTSALKQGLVLAEDLYSWAKSSGVLDSALTYIQNNGGAIVSALGKFLAAALGSGTITADQINSAGGTTTATTAAAAATTLTKRMLY</sequence>
<evidence type="ECO:0000313" key="3">
    <source>
        <dbReference type="Proteomes" id="UP000837801"/>
    </source>
</evidence>
<dbReference type="AlphaFoldDB" id="A0A9P0QMB6"/>
<feature type="chain" id="PRO_5040380634" evidence="1">
    <location>
        <begin position="21"/>
        <end position="334"/>
    </location>
</feature>
<accession>A0A9P0QMB6</accession>
<dbReference type="EMBL" id="CAKXYY010000003">
    <property type="protein sequence ID" value="CAH2351210.1"/>
    <property type="molecule type" value="Genomic_DNA"/>
</dbReference>
<evidence type="ECO:0000313" key="2">
    <source>
        <dbReference type="EMBL" id="CAH2351210.1"/>
    </source>
</evidence>
<evidence type="ECO:0000256" key="1">
    <source>
        <dbReference type="SAM" id="SignalP"/>
    </source>
</evidence>
<gene>
    <name evidence="2" type="ORF">CLIB1423_03S01156</name>
</gene>